<protein>
    <submittedName>
        <fullName evidence="1">Uncharacterized protein</fullName>
    </submittedName>
</protein>
<dbReference type="EMBL" id="BK015770">
    <property type="protein sequence ID" value="DAE24223.1"/>
    <property type="molecule type" value="Genomic_DNA"/>
</dbReference>
<organism evidence="1">
    <name type="scientific">Caudovirales sp. ctNZz8</name>
    <dbReference type="NCBI Taxonomy" id="2826772"/>
    <lineage>
        <taxon>Viruses</taxon>
        <taxon>Duplodnaviria</taxon>
        <taxon>Heunggongvirae</taxon>
        <taxon>Uroviricota</taxon>
        <taxon>Caudoviricetes</taxon>
    </lineage>
</organism>
<reference evidence="1" key="1">
    <citation type="journal article" date="2021" name="Proc. Natl. Acad. Sci. U.S.A.">
        <title>A Catalog of Tens of Thousands of Viruses from Human Metagenomes Reveals Hidden Associations with Chronic Diseases.</title>
        <authorList>
            <person name="Tisza M.J."/>
            <person name="Buck C.B."/>
        </authorList>
    </citation>
    <scope>NUCLEOTIDE SEQUENCE</scope>
    <source>
        <strain evidence="1">CtNZz8</strain>
    </source>
</reference>
<sequence length="100" mass="11113">MIDIQGFADMRDYISRRLSYARYCAAGVFSAVPLSNVAVLADGTVRAQVVIAAAETPMTVTRVELYNSDGQLWAHQDCSITINSGQRSILYWFDFKVEEG</sequence>
<name>A0A8S5QY92_9CAUD</name>
<evidence type="ECO:0000313" key="1">
    <source>
        <dbReference type="EMBL" id="DAE24223.1"/>
    </source>
</evidence>
<proteinExistence type="predicted"/>
<accession>A0A8S5QY92</accession>